<dbReference type="Pfam" id="PF20114">
    <property type="entry name" value="DUF6504"/>
    <property type="match status" value="1"/>
</dbReference>
<protein>
    <submittedName>
        <fullName evidence="2">Cytoplasmic protein</fullName>
    </submittedName>
</protein>
<feature type="domain" description="DUF6504" evidence="1">
    <location>
        <begin position="1"/>
        <end position="103"/>
    </location>
</feature>
<evidence type="ECO:0000259" key="1">
    <source>
        <dbReference type="Pfam" id="PF20114"/>
    </source>
</evidence>
<accession>A0A1B4XJM5</accession>
<dbReference type="KEGG" id="slim:SCL_2730"/>
<dbReference type="AlphaFoldDB" id="A0A1B4XJM5"/>
<keyword evidence="3" id="KW-1185">Reference proteome</keyword>
<evidence type="ECO:0000313" key="2">
    <source>
        <dbReference type="EMBL" id="BAV35007.1"/>
    </source>
</evidence>
<dbReference type="OrthoDB" id="5515791at2"/>
<reference evidence="2 3" key="1">
    <citation type="submission" date="2015-05" db="EMBL/GenBank/DDBJ databases">
        <title>Complete genome sequence of a sulfur-oxidizing gammaproteobacterium strain HA5.</title>
        <authorList>
            <person name="Miura A."/>
            <person name="Kojima H."/>
            <person name="Fukui M."/>
        </authorList>
    </citation>
    <scope>NUCLEOTIDE SEQUENCE [LARGE SCALE GENOMIC DNA]</scope>
    <source>
        <strain evidence="2 3">HA5</strain>
    </source>
</reference>
<proteinExistence type="predicted"/>
<sequence>MTERFVSEAILPVTATYDTARMASGEPGLPRAFTWRGRTIEVAGVLRSWRETGWCRHGSPERYVRKHWYEVATGPHEIMKLYFERSPRGPRRGERWWLFSVDDSTQ</sequence>
<name>A0A1B4XJM5_9GAMM</name>
<evidence type="ECO:0000313" key="3">
    <source>
        <dbReference type="Proteomes" id="UP000243180"/>
    </source>
</evidence>
<dbReference type="InterPro" id="IPR045443">
    <property type="entry name" value="DUF6504"/>
</dbReference>
<dbReference type="Proteomes" id="UP000243180">
    <property type="component" value="Chromosome"/>
</dbReference>
<dbReference type="EMBL" id="AP014879">
    <property type="protein sequence ID" value="BAV35007.1"/>
    <property type="molecule type" value="Genomic_DNA"/>
</dbReference>
<dbReference type="InParanoid" id="A0A1B4XJM5"/>
<gene>
    <name evidence="2" type="ORF">SCL_2730</name>
</gene>
<organism evidence="2 3">
    <name type="scientific">Sulfuricaulis limicola</name>
    <dbReference type="NCBI Taxonomy" id="1620215"/>
    <lineage>
        <taxon>Bacteria</taxon>
        <taxon>Pseudomonadati</taxon>
        <taxon>Pseudomonadota</taxon>
        <taxon>Gammaproteobacteria</taxon>
        <taxon>Acidiferrobacterales</taxon>
        <taxon>Acidiferrobacteraceae</taxon>
        <taxon>Sulfuricaulis</taxon>
    </lineage>
</organism>